<accession>A0A3N4L6C0</accession>
<dbReference type="InterPro" id="IPR036397">
    <property type="entry name" value="RNaseH_sf"/>
</dbReference>
<dbReference type="GO" id="GO:0004523">
    <property type="term" value="F:RNA-DNA hybrid ribonuclease activity"/>
    <property type="evidence" value="ECO:0007669"/>
    <property type="project" value="InterPro"/>
</dbReference>
<organism evidence="2 3">
    <name type="scientific">Terfezia boudieri ATCC MYA-4762</name>
    <dbReference type="NCBI Taxonomy" id="1051890"/>
    <lineage>
        <taxon>Eukaryota</taxon>
        <taxon>Fungi</taxon>
        <taxon>Dikarya</taxon>
        <taxon>Ascomycota</taxon>
        <taxon>Pezizomycotina</taxon>
        <taxon>Pezizomycetes</taxon>
        <taxon>Pezizales</taxon>
        <taxon>Pezizaceae</taxon>
        <taxon>Terfezia</taxon>
    </lineage>
</organism>
<keyword evidence="3" id="KW-1185">Reference proteome</keyword>
<dbReference type="EMBL" id="ML121629">
    <property type="protein sequence ID" value="RPB18444.1"/>
    <property type="molecule type" value="Genomic_DNA"/>
</dbReference>
<dbReference type="AlphaFoldDB" id="A0A3N4L6C0"/>
<dbReference type="PROSITE" id="PS50879">
    <property type="entry name" value="RNASE_H_1"/>
    <property type="match status" value="1"/>
</dbReference>
<feature type="domain" description="RNase H type-1" evidence="1">
    <location>
        <begin position="1"/>
        <end position="78"/>
    </location>
</feature>
<dbReference type="InterPro" id="IPR012337">
    <property type="entry name" value="RNaseH-like_sf"/>
</dbReference>
<dbReference type="Gene3D" id="3.30.420.10">
    <property type="entry name" value="Ribonuclease H-like superfamily/Ribonuclease H"/>
    <property type="match status" value="1"/>
</dbReference>
<dbReference type="Pfam" id="PF00075">
    <property type="entry name" value="RNase_H"/>
    <property type="match status" value="1"/>
</dbReference>
<proteinExistence type="predicted"/>
<sequence length="233" mass="26373">MEAIARAGSGSDFWERVLIITDSLDSVRRLTSKSAESRNIRVVALKNRREDAQIMWIPGHIGIPGNEIADKAAKEGAMTGDHPSRDMVSTAWAKQRDSELWTAAKEDEEWGCGRLRDWPLNLVRTLLRIRQAAGRCTLCETEPPWDEGNRTFHIMCECGALEKERQEAKLFDPAGHDEVRGHAGWNVWLGKKEILNTKRFVRSVANSWKIIGNTPMERSLEVPWNVRELGSAD</sequence>
<evidence type="ECO:0000313" key="3">
    <source>
        <dbReference type="Proteomes" id="UP000267821"/>
    </source>
</evidence>
<evidence type="ECO:0000259" key="1">
    <source>
        <dbReference type="PROSITE" id="PS50879"/>
    </source>
</evidence>
<dbReference type="OrthoDB" id="4307211at2759"/>
<gene>
    <name evidence="2" type="ORF">L211DRAFT_871812</name>
</gene>
<name>A0A3N4L6C0_9PEZI</name>
<reference evidence="2 3" key="1">
    <citation type="journal article" date="2018" name="Nat. Ecol. Evol.">
        <title>Pezizomycetes genomes reveal the molecular basis of ectomycorrhizal truffle lifestyle.</title>
        <authorList>
            <person name="Murat C."/>
            <person name="Payen T."/>
            <person name="Noel B."/>
            <person name="Kuo A."/>
            <person name="Morin E."/>
            <person name="Chen J."/>
            <person name="Kohler A."/>
            <person name="Krizsan K."/>
            <person name="Balestrini R."/>
            <person name="Da Silva C."/>
            <person name="Montanini B."/>
            <person name="Hainaut M."/>
            <person name="Levati E."/>
            <person name="Barry K.W."/>
            <person name="Belfiori B."/>
            <person name="Cichocki N."/>
            <person name="Clum A."/>
            <person name="Dockter R.B."/>
            <person name="Fauchery L."/>
            <person name="Guy J."/>
            <person name="Iotti M."/>
            <person name="Le Tacon F."/>
            <person name="Lindquist E.A."/>
            <person name="Lipzen A."/>
            <person name="Malagnac F."/>
            <person name="Mello A."/>
            <person name="Molinier V."/>
            <person name="Miyauchi S."/>
            <person name="Poulain J."/>
            <person name="Riccioni C."/>
            <person name="Rubini A."/>
            <person name="Sitrit Y."/>
            <person name="Splivallo R."/>
            <person name="Traeger S."/>
            <person name="Wang M."/>
            <person name="Zifcakova L."/>
            <person name="Wipf D."/>
            <person name="Zambonelli A."/>
            <person name="Paolocci F."/>
            <person name="Nowrousian M."/>
            <person name="Ottonello S."/>
            <person name="Baldrian P."/>
            <person name="Spatafora J.W."/>
            <person name="Henrissat B."/>
            <person name="Nagy L.G."/>
            <person name="Aury J.M."/>
            <person name="Wincker P."/>
            <person name="Grigoriev I.V."/>
            <person name="Bonfante P."/>
            <person name="Martin F.M."/>
        </authorList>
    </citation>
    <scope>NUCLEOTIDE SEQUENCE [LARGE SCALE GENOMIC DNA]</scope>
    <source>
        <strain evidence="2 3">ATCC MYA-4762</strain>
    </source>
</reference>
<protein>
    <recommendedName>
        <fullName evidence="1">RNase H type-1 domain-containing protein</fullName>
    </recommendedName>
</protein>
<dbReference type="InParanoid" id="A0A3N4L6C0"/>
<dbReference type="GO" id="GO:0003676">
    <property type="term" value="F:nucleic acid binding"/>
    <property type="evidence" value="ECO:0007669"/>
    <property type="project" value="InterPro"/>
</dbReference>
<evidence type="ECO:0000313" key="2">
    <source>
        <dbReference type="EMBL" id="RPB18444.1"/>
    </source>
</evidence>
<dbReference type="Proteomes" id="UP000267821">
    <property type="component" value="Unassembled WGS sequence"/>
</dbReference>
<dbReference type="SUPFAM" id="SSF53098">
    <property type="entry name" value="Ribonuclease H-like"/>
    <property type="match status" value="1"/>
</dbReference>
<dbReference type="InterPro" id="IPR002156">
    <property type="entry name" value="RNaseH_domain"/>
</dbReference>